<dbReference type="PRINTS" id="PR00080">
    <property type="entry name" value="SDRFAMILY"/>
</dbReference>
<evidence type="ECO:0000313" key="3">
    <source>
        <dbReference type="EMBL" id="HGI30624.1"/>
    </source>
</evidence>
<sequence length="271" mass="28837">MAELWEKASNVLASFRLDGKIALVTGGGKGLGEAIAYALAGAGAHVAVAGKTPSNVERVAQNIKKMGRESLAIEANVCKEEDVQRMITQVVERFGRLDILVNNAGIADVRPIADFPTALWEDIVNVNARGTFLCAREAAKVMLRQRKGKIINISSLQGSVGRPGDPAYAASKAAVNLMTMSMACEWAKHGICVNAIAPTWCWTDLTKPALSQEHFYSELVRRIPAGRAGYPEDLFGIVVFLASEASNFINGAIIPVDGGAIACDGFPAVPQ</sequence>
<dbReference type="SUPFAM" id="SSF51735">
    <property type="entry name" value="NAD(P)-binding Rossmann-fold domains"/>
    <property type="match status" value="1"/>
</dbReference>
<dbReference type="PANTHER" id="PTHR42760">
    <property type="entry name" value="SHORT-CHAIN DEHYDROGENASES/REDUCTASES FAMILY MEMBER"/>
    <property type="match status" value="1"/>
</dbReference>
<keyword evidence="3" id="KW-0560">Oxidoreductase</keyword>
<comment type="caution">
    <text evidence="3">The sequence shown here is derived from an EMBL/GenBank/DDBJ whole genome shotgun (WGS) entry which is preliminary data.</text>
</comment>
<protein>
    <submittedName>
        <fullName evidence="3">Glucose 1-dehydrogenase</fullName>
        <ecNumber evidence="3">1.1.1.47</ecNumber>
    </submittedName>
</protein>
<dbReference type="EMBL" id="DTFV01000067">
    <property type="protein sequence ID" value="HGI30624.1"/>
    <property type="molecule type" value="Genomic_DNA"/>
</dbReference>
<comment type="similarity">
    <text evidence="1">Belongs to the short-chain dehydrogenases/reductases (SDR) family.</text>
</comment>
<accession>A0A7V3YGD1</accession>
<feature type="domain" description="Ketoreductase" evidence="2">
    <location>
        <begin position="20"/>
        <end position="205"/>
    </location>
</feature>
<evidence type="ECO:0000256" key="1">
    <source>
        <dbReference type="ARBA" id="ARBA00006484"/>
    </source>
</evidence>
<dbReference type="Gene3D" id="3.40.50.720">
    <property type="entry name" value="NAD(P)-binding Rossmann-like Domain"/>
    <property type="match status" value="1"/>
</dbReference>
<dbReference type="InterPro" id="IPR002347">
    <property type="entry name" value="SDR_fam"/>
</dbReference>
<dbReference type="PANTHER" id="PTHR42760:SF124">
    <property type="entry name" value="SHORT-CHAIN DEHYDROGENASE_REDUCTASE"/>
    <property type="match status" value="1"/>
</dbReference>
<dbReference type="PROSITE" id="PS00061">
    <property type="entry name" value="ADH_SHORT"/>
    <property type="match status" value="1"/>
</dbReference>
<dbReference type="InterPro" id="IPR020904">
    <property type="entry name" value="Sc_DH/Rdtase_CS"/>
</dbReference>
<reference evidence="3" key="1">
    <citation type="journal article" date="2020" name="mSystems">
        <title>Genome- and Community-Level Interaction Insights into Carbon Utilization and Element Cycling Functions of Hydrothermarchaeota in Hydrothermal Sediment.</title>
        <authorList>
            <person name="Zhou Z."/>
            <person name="Liu Y."/>
            <person name="Xu W."/>
            <person name="Pan J."/>
            <person name="Luo Z.H."/>
            <person name="Li M."/>
        </authorList>
    </citation>
    <scope>NUCLEOTIDE SEQUENCE [LARGE SCALE GENOMIC DNA]</scope>
    <source>
        <strain evidence="3">SpSt-747</strain>
    </source>
</reference>
<dbReference type="AlphaFoldDB" id="A0A7V3YGD1"/>
<dbReference type="GO" id="GO:0047936">
    <property type="term" value="F:glucose 1-dehydrogenase [NAD(P)+] activity"/>
    <property type="evidence" value="ECO:0007669"/>
    <property type="project" value="UniProtKB-EC"/>
</dbReference>
<dbReference type="InterPro" id="IPR057326">
    <property type="entry name" value="KR_dom"/>
</dbReference>
<dbReference type="PRINTS" id="PR00081">
    <property type="entry name" value="GDHRDH"/>
</dbReference>
<evidence type="ECO:0000259" key="2">
    <source>
        <dbReference type="SMART" id="SM00822"/>
    </source>
</evidence>
<dbReference type="SMART" id="SM00822">
    <property type="entry name" value="PKS_KR"/>
    <property type="match status" value="1"/>
</dbReference>
<dbReference type="NCBIfam" id="NF005559">
    <property type="entry name" value="PRK07231.1"/>
    <property type="match status" value="1"/>
</dbReference>
<dbReference type="FunFam" id="3.40.50.720:FF:000084">
    <property type="entry name" value="Short-chain dehydrogenase reductase"/>
    <property type="match status" value="1"/>
</dbReference>
<organism evidence="3">
    <name type="scientific">Candidatus Caldatribacterium californiense</name>
    <dbReference type="NCBI Taxonomy" id="1454726"/>
    <lineage>
        <taxon>Bacteria</taxon>
        <taxon>Pseudomonadati</taxon>
        <taxon>Atribacterota</taxon>
        <taxon>Atribacteria</taxon>
        <taxon>Atribacterales</taxon>
        <taxon>Candidatus Caldatribacteriaceae</taxon>
        <taxon>Candidatus Caldatribacterium</taxon>
    </lineage>
</organism>
<dbReference type="EC" id="1.1.1.47" evidence="3"/>
<dbReference type="Pfam" id="PF13561">
    <property type="entry name" value="adh_short_C2"/>
    <property type="match status" value="1"/>
</dbReference>
<name>A0A7V3YGD1_9BACT</name>
<dbReference type="InterPro" id="IPR036291">
    <property type="entry name" value="NAD(P)-bd_dom_sf"/>
</dbReference>
<gene>
    <name evidence="3" type="ORF">ENV30_04865</name>
</gene>
<proteinExistence type="inferred from homology"/>